<dbReference type="EC" id="2.3.1.15" evidence="5 14"/>
<dbReference type="CDD" id="cd07993">
    <property type="entry name" value="LPLAT_DHAPAT-like"/>
    <property type="match status" value="1"/>
</dbReference>
<dbReference type="SMART" id="SM00563">
    <property type="entry name" value="PlsC"/>
    <property type="match status" value="1"/>
</dbReference>
<dbReference type="PANTHER" id="PTHR12563">
    <property type="entry name" value="GLYCEROL-3-PHOSPHATE ACYLTRANSFERASE"/>
    <property type="match status" value="1"/>
</dbReference>
<dbReference type="EMBL" id="FOVF01000002">
    <property type="protein sequence ID" value="SFN02278.1"/>
    <property type="molecule type" value="Genomic_DNA"/>
</dbReference>
<dbReference type="InterPro" id="IPR041728">
    <property type="entry name" value="GPAT/DHAPAT_LPLAT"/>
</dbReference>
<evidence type="ECO:0000256" key="14">
    <source>
        <dbReference type="HAMAP-Rule" id="MF_00393"/>
    </source>
</evidence>
<keyword evidence="14" id="KW-0443">Lipid metabolism</keyword>
<dbReference type="NCBIfam" id="NF003441">
    <property type="entry name" value="PRK04974.1"/>
    <property type="match status" value="1"/>
</dbReference>
<evidence type="ECO:0000256" key="6">
    <source>
        <dbReference type="ARBA" id="ARBA00013432"/>
    </source>
</evidence>
<evidence type="ECO:0000256" key="7">
    <source>
        <dbReference type="ARBA" id="ARBA00022475"/>
    </source>
</evidence>
<evidence type="ECO:0000256" key="11">
    <source>
        <dbReference type="ARBA" id="ARBA00023264"/>
    </source>
</evidence>
<proteinExistence type="inferred from homology"/>
<dbReference type="AlphaFoldDB" id="A0A1I4VLX1"/>
<dbReference type="OrthoDB" id="335193at2"/>
<dbReference type="PIRSF" id="PIRSF500064">
    <property type="entry name" value="GPAT"/>
    <property type="match status" value="1"/>
</dbReference>
<evidence type="ECO:0000256" key="13">
    <source>
        <dbReference type="ARBA" id="ARBA00048427"/>
    </source>
</evidence>
<evidence type="ECO:0000256" key="1">
    <source>
        <dbReference type="ARBA" id="ARBA00004413"/>
    </source>
</evidence>
<dbReference type="STRING" id="578942.SAMN05216289_102227"/>
<evidence type="ECO:0000313" key="17">
    <source>
        <dbReference type="Proteomes" id="UP000198575"/>
    </source>
</evidence>
<comment type="subcellular location">
    <subcellularLocation>
        <location evidence="1 14">Cell membrane</location>
        <topology evidence="1 14">Peripheral membrane protein</topology>
        <orientation evidence="1 14">Cytoplasmic side</orientation>
    </subcellularLocation>
</comment>
<evidence type="ECO:0000256" key="4">
    <source>
        <dbReference type="ARBA" id="ARBA00007937"/>
    </source>
</evidence>
<dbReference type="GO" id="GO:0004366">
    <property type="term" value="F:glycerol-3-phosphate O-acyltransferase activity"/>
    <property type="evidence" value="ECO:0007669"/>
    <property type="project" value="UniProtKB-UniRule"/>
</dbReference>
<reference evidence="16 17" key="1">
    <citation type="submission" date="2016-10" db="EMBL/GenBank/DDBJ databases">
        <authorList>
            <person name="de Groot N.N."/>
        </authorList>
    </citation>
    <scope>NUCLEOTIDE SEQUENCE [LARGE SCALE GENOMIC DNA]</scope>
    <source>
        <strain evidence="16 17">CGMCC 1.7659</strain>
    </source>
</reference>
<dbReference type="PANTHER" id="PTHR12563:SF17">
    <property type="entry name" value="DIHYDROXYACETONE PHOSPHATE ACYLTRANSFERASE"/>
    <property type="match status" value="1"/>
</dbReference>
<name>A0A1I4VLX1_9GAMM</name>
<dbReference type="GO" id="GO:0006631">
    <property type="term" value="P:fatty acid metabolic process"/>
    <property type="evidence" value="ECO:0007669"/>
    <property type="project" value="TreeGrafter"/>
</dbReference>
<keyword evidence="11 14" id="KW-1208">Phospholipid metabolism</keyword>
<dbReference type="RefSeq" id="WP_092404537.1">
    <property type="nucleotide sequence ID" value="NZ_FOVF01000002.1"/>
</dbReference>
<dbReference type="NCBIfam" id="TIGR03703">
    <property type="entry name" value="plsB"/>
    <property type="match status" value="1"/>
</dbReference>
<evidence type="ECO:0000256" key="9">
    <source>
        <dbReference type="ARBA" id="ARBA00023136"/>
    </source>
</evidence>
<keyword evidence="9 14" id="KW-0472">Membrane</keyword>
<dbReference type="HAMAP" id="MF_00393">
    <property type="entry name" value="Glyc3P_acyltrans"/>
    <property type="match status" value="1"/>
</dbReference>
<feature type="short sequence motif" description="HXXXXD motif" evidence="14">
    <location>
        <begin position="321"/>
        <end position="326"/>
    </location>
</feature>
<dbReference type="PIRSF" id="PIRSF000437">
    <property type="entry name" value="GPAT_DHAPAT"/>
    <property type="match status" value="1"/>
</dbReference>
<comment type="domain">
    <text evidence="14">The HXXXXD motif is essential for acyltransferase activity and may constitute the binding site for the phosphate moiety of the glycerol-3-phosphate.</text>
</comment>
<keyword evidence="10 14" id="KW-0594">Phospholipid biosynthesis</keyword>
<gene>
    <name evidence="14" type="primary">plsB</name>
    <name evidence="16" type="ORF">SAMN05216289_102227</name>
</gene>
<evidence type="ECO:0000256" key="2">
    <source>
        <dbReference type="ARBA" id="ARBA00004765"/>
    </source>
</evidence>
<keyword evidence="7 14" id="KW-1003">Cell membrane</keyword>
<dbReference type="SUPFAM" id="SSF69593">
    <property type="entry name" value="Glycerol-3-phosphate (1)-acyltransferase"/>
    <property type="match status" value="1"/>
</dbReference>
<dbReference type="InterPro" id="IPR028354">
    <property type="entry name" value="GPAT_PlsB"/>
</dbReference>
<evidence type="ECO:0000313" key="16">
    <source>
        <dbReference type="EMBL" id="SFN02278.1"/>
    </source>
</evidence>
<evidence type="ECO:0000256" key="12">
    <source>
        <dbReference type="ARBA" id="ARBA00023315"/>
    </source>
</evidence>
<dbReference type="GO" id="GO:0005886">
    <property type="term" value="C:plasma membrane"/>
    <property type="evidence" value="ECO:0007669"/>
    <property type="project" value="UniProtKB-SubCell"/>
</dbReference>
<comment type="pathway">
    <text evidence="2 14">Phospholipid metabolism; CDP-diacylglycerol biosynthesis; CDP-diacylglycerol from sn-glycerol 3-phosphate: step 1/3.</text>
</comment>
<evidence type="ECO:0000259" key="15">
    <source>
        <dbReference type="SMART" id="SM00563"/>
    </source>
</evidence>
<dbReference type="UniPathway" id="UPA00557">
    <property type="reaction ID" value="UER00612"/>
</dbReference>
<keyword evidence="12 14" id="KW-0012">Acyltransferase</keyword>
<organism evidence="16 17">
    <name type="scientific">Dokdonella immobilis</name>
    <dbReference type="NCBI Taxonomy" id="578942"/>
    <lineage>
        <taxon>Bacteria</taxon>
        <taxon>Pseudomonadati</taxon>
        <taxon>Pseudomonadota</taxon>
        <taxon>Gammaproteobacteria</taxon>
        <taxon>Lysobacterales</taxon>
        <taxon>Rhodanobacteraceae</taxon>
        <taxon>Dokdonella</taxon>
    </lineage>
</organism>
<accession>A0A1I4VLX1</accession>
<comment type="pathway">
    <text evidence="3">Lipid metabolism.</text>
</comment>
<feature type="domain" description="Phospholipid/glycerol acyltransferase" evidence="15">
    <location>
        <begin position="316"/>
        <end position="443"/>
    </location>
</feature>
<sequence length="848" mass="95891">MQQQLPLHRTSDPLVRGPAWLNLLGALLRPWIRIRREPKNPQELLPDDGVPTVYVVERYGLSDTLILEQACREADLPSPYEAAARLPIKRTRAIIALTPRPSLFRSRPHPSRSETLSQLAELISGNRQDDIRLVPVSIFVGRAPDRQSGWFRVLFAENWVVVGRFRRLLAILLNGRDTIVQFSAPVSLRQTLDEQGEVALERSVRKLSRVLRVHFRLTRTTIIGADLSHRRTVVDAVVDADSVRQTIAAVATKENIREEQARRRARGYALEIAADYSHTVVRSISFMLIALWNKLYDGVVMHHFDKLRAVAPGHEVIYVPCHRSHVDYLLLSYTLYQNGLVPPHIAAGVNLNLPGLGSILRRGGAFFLRRSFKSNALYSAVFTEYVSQLFARGVALEYFIEGGRSRTGRLLTPRSGMLAMTLRSFLRESRRPVMFQPVYFGYEKLMEGKSYIGELSGKPKEKESLLGLLRAFRVLRQHYGKVTINFGEPIELAPLLDEVAPAWRASTGVPEAKPEWLPAAVDTLAERIQSNINRAVDVNPINLLALALLAMPKHAMAEADLLAQIGLCKDLLVALPFGDRMTITDKNPAQIIAYGESMQWIRRVEHPLGDVLVVEGDNSVLLSYFRNNVQHVFVAAAWIACCFLNNRRMSRATLLRIGRLVYPFIRAELFLPWSEDEFRERLQVTLDFFVKRGLLETDADGRVIERAPGQSDSAFQLRVMSHSLLQAVERYYITLALLVSNGRHTLSAAELENLCSLTAQRLSLLHQLNAPEFFDRSLFRGFIQKLRERRVIWADENNKLDFDDGLEDLVKESKVILSRDIRHGILKLTAELPMAGGDGDARRNDEAA</sequence>
<evidence type="ECO:0000256" key="8">
    <source>
        <dbReference type="ARBA" id="ARBA00022679"/>
    </source>
</evidence>
<keyword evidence="14" id="KW-0444">Lipid biosynthesis</keyword>
<dbReference type="InterPro" id="IPR022284">
    <property type="entry name" value="GPAT/DHAPAT"/>
</dbReference>
<evidence type="ECO:0000256" key="3">
    <source>
        <dbReference type="ARBA" id="ARBA00005189"/>
    </source>
</evidence>
<keyword evidence="8 14" id="KW-0808">Transferase</keyword>
<keyword evidence="17" id="KW-1185">Reference proteome</keyword>
<comment type="catalytic activity">
    <reaction evidence="13 14">
        <text>sn-glycerol 3-phosphate + an acyl-CoA = a 1-acyl-sn-glycero-3-phosphate + CoA</text>
        <dbReference type="Rhea" id="RHEA:15325"/>
        <dbReference type="ChEBI" id="CHEBI:57287"/>
        <dbReference type="ChEBI" id="CHEBI:57597"/>
        <dbReference type="ChEBI" id="CHEBI:57970"/>
        <dbReference type="ChEBI" id="CHEBI:58342"/>
        <dbReference type="EC" id="2.3.1.15"/>
    </reaction>
</comment>
<protein>
    <recommendedName>
        <fullName evidence="6 14">Glycerol-3-phosphate acyltransferase</fullName>
        <shortName evidence="14">GPAT</shortName>
        <ecNumber evidence="5 14">2.3.1.15</ecNumber>
    </recommendedName>
</protein>
<dbReference type="Proteomes" id="UP000198575">
    <property type="component" value="Unassembled WGS sequence"/>
</dbReference>
<dbReference type="InterPro" id="IPR002123">
    <property type="entry name" value="Plipid/glycerol_acylTrfase"/>
</dbReference>
<comment type="similarity">
    <text evidence="4 14">Belongs to the GPAT/DAPAT family.</text>
</comment>
<dbReference type="InterPro" id="IPR045520">
    <property type="entry name" value="GPAT/DHAPAT_C"/>
</dbReference>
<dbReference type="Pfam" id="PF19277">
    <property type="entry name" value="GPAT_C"/>
    <property type="match status" value="1"/>
</dbReference>
<dbReference type="Pfam" id="PF01553">
    <property type="entry name" value="Acyltransferase"/>
    <property type="match status" value="1"/>
</dbReference>
<evidence type="ECO:0000256" key="5">
    <source>
        <dbReference type="ARBA" id="ARBA00013113"/>
    </source>
</evidence>
<evidence type="ECO:0000256" key="10">
    <source>
        <dbReference type="ARBA" id="ARBA00023209"/>
    </source>
</evidence>
<dbReference type="GO" id="GO:0016024">
    <property type="term" value="P:CDP-diacylglycerol biosynthetic process"/>
    <property type="evidence" value="ECO:0007669"/>
    <property type="project" value="UniProtKB-UniRule"/>
</dbReference>